<feature type="region of interest" description="Disordered" evidence="1">
    <location>
        <begin position="1069"/>
        <end position="1105"/>
    </location>
</feature>
<name>A0A2K3DEN3_CHLRE</name>
<dbReference type="PANTHER" id="PTHR43081:SF1">
    <property type="entry name" value="ADENYLATE CYCLASE, TERMINAL-DIFFERENTIATION SPECIFIC"/>
    <property type="match status" value="1"/>
</dbReference>
<evidence type="ECO:0000313" key="5">
    <source>
        <dbReference type="EMBL" id="PNW78985.1"/>
    </source>
</evidence>
<feature type="domain" description="Guanylate cyclase" evidence="4">
    <location>
        <begin position="793"/>
        <end position="847"/>
    </location>
</feature>
<dbReference type="SUPFAM" id="SSF53850">
    <property type="entry name" value="Periplasmic binding protein-like II"/>
    <property type="match status" value="1"/>
</dbReference>
<feature type="region of interest" description="Disordered" evidence="1">
    <location>
        <begin position="3306"/>
        <end position="3328"/>
    </location>
</feature>
<dbReference type="InterPro" id="IPR029787">
    <property type="entry name" value="Nucleotide_cyclase"/>
</dbReference>
<feature type="compositionally biased region" description="Low complexity" evidence="1">
    <location>
        <begin position="2403"/>
        <end position="2427"/>
    </location>
</feature>
<dbReference type="GO" id="GO:0006171">
    <property type="term" value="P:cAMP biosynthetic process"/>
    <property type="evidence" value="ECO:0000318"/>
    <property type="project" value="GO_Central"/>
</dbReference>
<evidence type="ECO:0000256" key="1">
    <source>
        <dbReference type="SAM" id="MobiDB-lite"/>
    </source>
</evidence>
<feature type="region of interest" description="Disordered" evidence="1">
    <location>
        <begin position="3204"/>
        <end position="3230"/>
    </location>
</feature>
<dbReference type="EMBL" id="CM008970">
    <property type="protein sequence ID" value="PNW78985.1"/>
    <property type="molecule type" value="Genomic_DNA"/>
</dbReference>
<feature type="transmembrane region" description="Helical" evidence="2">
    <location>
        <begin position="701"/>
        <end position="724"/>
    </location>
</feature>
<dbReference type="GO" id="GO:0004016">
    <property type="term" value="F:adenylate cyclase activity"/>
    <property type="evidence" value="ECO:0000318"/>
    <property type="project" value="GO_Central"/>
</dbReference>
<keyword evidence="2" id="KW-0812">Transmembrane</keyword>
<dbReference type="InterPro" id="IPR050697">
    <property type="entry name" value="Adenylyl/Guanylyl_Cyclase_3/4"/>
</dbReference>
<dbReference type="Gramene" id="PNW78985">
    <property type="protein sequence ID" value="PNW78985"/>
    <property type="gene ID" value="CHLRE_09g396698v5"/>
</dbReference>
<feature type="region of interest" description="Disordered" evidence="1">
    <location>
        <begin position="1297"/>
        <end position="1323"/>
    </location>
</feature>
<keyword evidence="3" id="KW-0732">Signal</keyword>
<dbReference type="GeneID" id="5720342"/>
<dbReference type="Gene3D" id="3.30.70.1230">
    <property type="entry name" value="Nucleotide cyclase"/>
    <property type="match status" value="4"/>
</dbReference>
<evidence type="ECO:0000256" key="2">
    <source>
        <dbReference type="SAM" id="Phobius"/>
    </source>
</evidence>
<feature type="region of interest" description="Disordered" evidence="1">
    <location>
        <begin position="902"/>
        <end position="949"/>
    </location>
</feature>
<dbReference type="PaxDb" id="3055-EDP02288"/>
<dbReference type="InParanoid" id="A0A2K3DEN3"/>
<proteinExistence type="predicted"/>
<feature type="compositionally biased region" description="Low complexity" evidence="1">
    <location>
        <begin position="1344"/>
        <end position="1354"/>
    </location>
</feature>
<feature type="region of interest" description="Disordered" evidence="1">
    <location>
        <begin position="1568"/>
        <end position="1591"/>
    </location>
</feature>
<feature type="chain" id="PRO_5014423802" description="Guanylate cyclase domain-containing protein" evidence="3">
    <location>
        <begin position="24"/>
        <end position="3328"/>
    </location>
</feature>
<gene>
    <name evidence="5" type="ORF">CHLRE_09g396698v5</name>
</gene>
<reference evidence="5 6" key="1">
    <citation type="journal article" date="2007" name="Science">
        <title>The Chlamydomonas genome reveals the evolution of key animal and plant functions.</title>
        <authorList>
            <person name="Merchant S.S."/>
            <person name="Prochnik S.E."/>
            <person name="Vallon O."/>
            <person name="Harris E.H."/>
            <person name="Karpowicz S.J."/>
            <person name="Witman G.B."/>
            <person name="Terry A."/>
            <person name="Salamov A."/>
            <person name="Fritz-Laylin L.K."/>
            <person name="Marechal-Drouard L."/>
            <person name="Marshall W.F."/>
            <person name="Qu L.H."/>
            <person name="Nelson D.R."/>
            <person name="Sanderfoot A.A."/>
            <person name="Spalding M.H."/>
            <person name="Kapitonov V.V."/>
            <person name="Ren Q."/>
            <person name="Ferris P."/>
            <person name="Lindquist E."/>
            <person name="Shapiro H."/>
            <person name="Lucas S.M."/>
            <person name="Grimwood J."/>
            <person name="Schmutz J."/>
            <person name="Cardol P."/>
            <person name="Cerutti H."/>
            <person name="Chanfreau G."/>
            <person name="Chen C.L."/>
            <person name="Cognat V."/>
            <person name="Croft M.T."/>
            <person name="Dent R."/>
            <person name="Dutcher S."/>
            <person name="Fernandez E."/>
            <person name="Fukuzawa H."/>
            <person name="Gonzalez-Ballester D."/>
            <person name="Gonzalez-Halphen D."/>
            <person name="Hallmann A."/>
            <person name="Hanikenne M."/>
            <person name="Hippler M."/>
            <person name="Inwood W."/>
            <person name="Jabbari K."/>
            <person name="Kalanon M."/>
            <person name="Kuras R."/>
            <person name="Lefebvre P.A."/>
            <person name="Lemaire S.D."/>
            <person name="Lobanov A.V."/>
            <person name="Lohr M."/>
            <person name="Manuell A."/>
            <person name="Meier I."/>
            <person name="Mets L."/>
            <person name="Mittag M."/>
            <person name="Mittelmeier T."/>
            <person name="Moroney J.V."/>
            <person name="Moseley J."/>
            <person name="Napoli C."/>
            <person name="Nedelcu A.M."/>
            <person name="Niyogi K."/>
            <person name="Novoselov S.V."/>
            <person name="Paulsen I.T."/>
            <person name="Pazour G."/>
            <person name="Purton S."/>
            <person name="Ral J.P."/>
            <person name="Riano-Pachon D.M."/>
            <person name="Riekhof W."/>
            <person name="Rymarquis L."/>
            <person name="Schroda M."/>
            <person name="Stern D."/>
            <person name="Umen J."/>
            <person name="Willows R."/>
            <person name="Wilson N."/>
            <person name="Zimmer S.L."/>
            <person name="Allmer J."/>
            <person name="Balk J."/>
            <person name="Bisova K."/>
            <person name="Chen C.J."/>
            <person name="Elias M."/>
            <person name="Gendler K."/>
            <person name="Hauser C."/>
            <person name="Lamb M.R."/>
            <person name="Ledford H."/>
            <person name="Long J.C."/>
            <person name="Minagawa J."/>
            <person name="Page M.D."/>
            <person name="Pan J."/>
            <person name="Pootakham W."/>
            <person name="Roje S."/>
            <person name="Rose A."/>
            <person name="Stahlberg E."/>
            <person name="Terauchi A.M."/>
            <person name="Yang P."/>
            <person name="Ball S."/>
            <person name="Bowler C."/>
            <person name="Dieckmann C.L."/>
            <person name="Gladyshev V.N."/>
            <person name="Green P."/>
            <person name="Jorgensen R."/>
            <person name="Mayfield S."/>
            <person name="Mueller-Roeber B."/>
            <person name="Rajamani S."/>
            <person name="Sayre R.T."/>
            <person name="Brokstein P."/>
            <person name="Dubchak I."/>
            <person name="Goodstein D."/>
            <person name="Hornick L."/>
            <person name="Huang Y.W."/>
            <person name="Jhaveri J."/>
            <person name="Luo Y."/>
            <person name="Martinez D."/>
            <person name="Ngau W.C."/>
            <person name="Otillar B."/>
            <person name="Poliakov A."/>
            <person name="Porter A."/>
            <person name="Szajkowski L."/>
            <person name="Werner G."/>
            <person name="Zhou K."/>
            <person name="Grigoriev I.V."/>
            <person name="Rokhsar D.S."/>
            <person name="Grossman A.R."/>
        </authorList>
    </citation>
    <scope>NUCLEOTIDE SEQUENCE [LARGE SCALE GENOMIC DNA]</scope>
    <source>
        <strain evidence="6">CC-503</strain>
    </source>
</reference>
<dbReference type="PANTHER" id="PTHR43081">
    <property type="entry name" value="ADENYLATE CYCLASE, TERMINAL-DIFFERENTIATION SPECIFIC-RELATED"/>
    <property type="match status" value="1"/>
</dbReference>
<evidence type="ECO:0000259" key="4">
    <source>
        <dbReference type="PROSITE" id="PS50125"/>
    </source>
</evidence>
<dbReference type="Gene3D" id="3.40.190.10">
    <property type="entry name" value="Periplasmic binding protein-like II"/>
    <property type="match status" value="1"/>
</dbReference>
<feature type="region of interest" description="Disordered" evidence="1">
    <location>
        <begin position="2895"/>
        <end position="2944"/>
    </location>
</feature>
<dbReference type="InterPro" id="IPR001054">
    <property type="entry name" value="A/G_cyclase"/>
</dbReference>
<sequence length="3328" mass="337262">MHSRRLCALLVPLFAIYVSGTHSGDECLTSELAAAVLEGCQQPGTAALHSAVVRALSVCHQETNAGGLRIVLPDIFAKPWLQPTLAAFSSLHGVLLDIDVWPAVRLHEALVAEAVTGGGCITAGGCIADGSNSTAGAPAALLLHTVGSTHDLASGGILADLSDLVTTFNPDEIQWPGISQLFRLQLSTYMGSIVNVPLDGGSGYMLSRTDVLTHMGISEPPQSWTELLDFIAFYRAFSAAQQGSATAGSADGGTKGAAGGIPELPPYPLCLPVGVACKHLFNLNVVWTTIAQTHGVEQGVHFNASNDLEPLIDSPAAAEAFRVMAALLAAAAPPEPDEACTHGALGFARGKCALVVAGMVPQLKYFTDPDVRATVRQSDIRLSRLPGSELVWQRGGGSGAAGDGGSRGLVPCSTGLCPYGSVVTCGTPYCNRTRLINFAPAALLWTLTAGINSKAPFLAQLLAFEALSYLASPDRYGPDEPASPVTSVAPVRDQFTDLSGSNANIYTRAGYEPSLMDGGLAMARVGSRHHPNRAWPLRMAGSTLYNNVIQDLLSDVRASGITLSGLPASASPYYKAAAAAAEGWGSAGSVGAAPASGWMQSSSWAASLLVSSSGGSSGSDDDHVSTDYAGYADDDSAGGGVPDTISLEAALDAARNTLAAHYLPKDYLAKYLTSLGRSHLSIDDTGAAPGAAGDAGDSSGLMIIISVSLASVFFVMVAALLLVYQLRRNRCSALQMCGKGCKHPDSSFCGRRTSFVLGAGGGGNSPGGFFEGAASKSSVQMAKYAPEPHQPAVIAVTDIESSTQLWEDLPAEVMAAAMHLHHAAVRRLLLRHEGYESATEGDSFIAVFRSAHRAVMFGADLQTELVRQPWPQQLLEHPVCKPVHTLLPELYPFLRKKDAPVMSPSPTTAAAAPPPPQTQLGRQQSGAGGGVPPSSASQQQGLQQAALAARPALRSGGVDGASGGARGSAPSAAADMAAVGLMTSSLCYDDDFVTTAGAAQLATEVATWCDTTLTDMAAVAASHHGGGSNGGMQQSGRQQQQQQQQHSGSFKLVSRSSYCPGLASDSQQRLGRQCAPASPQLLQPSQQQSQQAAAADGSRGAGGSSAEANAALFGLRSYLAPPHAAAQPQLLHHPQCASAPPTLLQRNGAAAAAAALGSAAAYASAGRAVATAAADADEHSFTMDGGGSPDESSVAYAWFLASNGAAPPAAALETGLAAAAYSPTAAARPYAGGVGAAEAASRAAAEGALDAVGQQQPERSSLRRQHLASRLVRFFRRDPAASASALAAAAAAASAAGPSSMRTAPHGQAPHGQPAPAAGVTPEGLAGSGAAAYALARRNPSHLHSVLRSSTTSSLGGGSNPYALPRGSGAASQQLAAAAGTSDDDLFEVSLALAPVAEVAPSSTDGVVREHPAATAGGVTAAAAAGGALWRTAASRGLSTQDSHGTEPAACTAQQPLSPAVGLFISEAVGGFDAEDEIDDNQTMAFLATGEEGTPQSLGSCPVAGASSLYDSSRRRASGGPATSVAVAAATSSGSQQQHHAQQQPFAAPAVVAAQRLSEYFSAHREADLRHQQQGGGPMPPPPLAAAGSASKRPTSLVFRGLRVRVGMWAVPSLSPAELGHNAAAARLVVGGPCLAAAKALADMAHGGQVLLAGATEGALQQELRYLKLKSAAGSGGIALLRLGTYSDLGKHQAAAAAAKSAVLPTPEETALADLSLNVALERSQMQLQRLRLRSVHDRPAAEATASLDALVARAQLLRPQLRPQARLQQEALLDGGAAADAAAGQRRGATDVLCVVPAALSARLVHTPPLRVPATLGRISQVYDAPTASTSYLVVQVPKAAALLAWDVEVASESLRLLRDTAHRLLMAAPVRGYLVPSREDQIHVAFPAAAAVAALGFAEALRLALLDAPWPQALLEHELGEMVEVSACSIAPRMATQAPLVQASEAAAAVAAVSFADAAMLLHSPRPRGSPPPTLAPASAALPRLAVRKTPTTRPAAAPAAGYGAGAAGSASGWSLLRFFPASAGGAAAGADAAPADSDRPSLGAVSLPTTPAAATARRLIAAAASAFTTSRKVARWHSAANHRCGSSPAPVAQQPPVGVCQTAAGMLQHMTDASSQQHPLHARPMHMQHRAPIDVPGRMRLAYGSVASAGGMGETASLAVLAGANSDRLPVALAAERAELVLQEPRLAFTPLLLTAGLGLPENGGIMQQPQNVTTTGASEWPESWNSVGVLLGSSPPGVQVRFESNSLLAAARSPSRAGVVVGFDLGRGCESTSSGGMTWQQQLQGFAGSAAVEPVLGTVPLADLASNGRGNDGIAASCANDFGLNPARVAVLYSPPLGSAADPHQPASKQTTAEQWTLPAAAAAPAAERSAAAAGIVRSAGGYPGASNSDNVPQMQGNSHHGGWSSSVAAAAAGGWPSATTSATPPVSHCGGEGTKRRLQGHQSHVHLQPQPQQLQTMLLRGLRIRMGLATGAAEWRISRSAQALIYTGAAVVSATKLASSAACGQLLCDRATHVQAAAAARDEGALAPPPSLTWAAPAGLAPAVAAALSNPQPALLFSPLERWAGAPLKARKVLSGAQLCSFVSTSALPSAPNVRPLVEASGPAGLHSAPSGTDALRAPVLLSAFRPSETNLQSGSPAARAPPPVAAAEVEVELQQQHQQQQQQTRSAASLPSPLPHSMRRQSRLRLLTTACGTVHATDVSGSRPQQASAGHHPATSSTASNTASNTATGMASNTATLVTSTTSQSARPGLLSGNQSRTSSDLGQSTSRGEVEAPALASASDHRPPPPFAVVMPASGAAVSSAGQISSACVPPNLASSGMFMSANASTTASNYWGGMSMNARLASLPEVPERGASACQHDESCPASFVTDAAGIDRVAAGPAAAAPIELTTQSSSCQPQPGGSPRADVAIGGSPGTEPPPLLQRDSPAQQPAPVRNSSFDRTLPIRVFRALLRSSTSGPDEYAPASGGAAADTAAAAVVHPTRAGATLTNTTVAASGASVTRRLVNSQESFVGAAAGVAQQQPAAGSSLASPRLRRLSSARYQGGFDLLLSSAHSAASGMRRGGADTSGDVADMLRTHTGGVEVDSRSCSSGLHAQVTVGASNGGAAPPLRMPSFLRSSLPHPRVLLREGSYASPLGTPGGRGSLHALAGASTSIEVEAETAAAAVAVAAGAAGAGVRGDAAAAPHGDAAAATGAGAGIDKQEDPYEQRHPQQQQQQQQQQAMHEHAGLWSPFDASAVPCSPFLSGPPAAAESVVTRMKESSLAFWAAARSAGNAAGAGGAFPRLTSGMRAAGSLLLLPLRSSSQQSERPAGAELPRAASRQA</sequence>
<dbReference type="RefSeq" id="XP_042921287.1">
    <property type="nucleotide sequence ID" value="XM_043065812.1"/>
</dbReference>
<accession>A0A2K3DEN3</accession>
<feature type="region of interest" description="Disordered" evidence="1">
    <location>
        <begin position="1344"/>
        <end position="1367"/>
    </location>
</feature>
<feature type="compositionally biased region" description="Low complexity" evidence="1">
    <location>
        <begin position="932"/>
        <end position="949"/>
    </location>
</feature>
<feature type="region of interest" description="Disordered" evidence="1">
    <location>
        <begin position="1021"/>
        <end position="1050"/>
    </location>
</feature>
<dbReference type="KEGG" id="cre:CHLRE_09g396698v5"/>
<feature type="compositionally biased region" description="Low complexity" evidence="1">
    <location>
        <begin position="1031"/>
        <end position="1049"/>
    </location>
</feature>
<feature type="signal peptide" evidence="3">
    <location>
        <begin position="1"/>
        <end position="23"/>
    </location>
</feature>
<organism evidence="5 6">
    <name type="scientific">Chlamydomonas reinhardtii</name>
    <name type="common">Chlamydomonas smithii</name>
    <dbReference type="NCBI Taxonomy" id="3055"/>
    <lineage>
        <taxon>Eukaryota</taxon>
        <taxon>Viridiplantae</taxon>
        <taxon>Chlorophyta</taxon>
        <taxon>core chlorophytes</taxon>
        <taxon>Chlorophyceae</taxon>
        <taxon>CS clade</taxon>
        <taxon>Chlamydomonadales</taxon>
        <taxon>Chlamydomonadaceae</taxon>
        <taxon>Chlamydomonas</taxon>
    </lineage>
</organism>
<keyword evidence="6" id="KW-1185">Reference proteome</keyword>
<feature type="compositionally biased region" description="Polar residues" evidence="1">
    <location>
        <begin position="2705"/>
        <end position="2714"/>
    </location>
</feature>
<feature type="compositionally biased region" description="Low complexity" evidence="1">
    <location>
        <begin position="2720"/>
        <end position="2742"/>
    </location>
</feature>
<feature type="compositionally biased region" description="Low complexity" evidence="1">
    <location>
        <begin position="1518"/>
        <end position="1542"/>
    </location>
</feature>
<keyword evidence="2" id="KW-1133">Transmembrane helix</keyword>
<protein>
    <recommendedName>
        <fullName evidence="4">Guanylate cyclase domain-containing protein</fullName>
    </recommendedName>
</protein>
<feature type="compositionally biased region" description="Low complexity" evidence="1">
    <location>
        <begin position="1075"/>
        <end position="1105"/>
    </location>
</feature>
<keyword evidence="2" id="KW-0472">Membrane</keyword>
<feature type="compositionally biased region" description="Low complexity" evidence="1">
    <location>
        <begin position="2651"/>
        <end position="2677"/>
    </location>
</feature>
<dbReference type="GO" id="GO:0035556">
    <property type="term" value="P:intracellular signal transduction"/>
    <property type="evidence" value="ECO:0007669"/>
    <property type="project" value="InterPro"/>
</dbReference>
<feature type="compositionally biased region" description="Low complexity" evidence="1">
    <location>
        <begin position="3217"/>
        <end position="3226"/>
    </location>
</feature>
<feature type="compositionally biased region" description="Basic and acidic residues" evidence="1">
    <location>
        <begin position="3205"/>
        <end position="3215"/>
    </location>
</feature>
<dbReference type="OrthoDB" id="2021138at2759"/>
<dbReference type="SUPFAM" id="SSF55073">
    <property type="entry name" value="Nucleotide cyclase"/>
    <property type="match status" value="2"/>
</dbReference>
<feature type="region of interest" description="Disordered" evidence="1">
    <location>
        <begin position="2702"/>
        <end position="2795"/>
    </location>
</feature>
<feature type="compositionally biased region" description="Polar residues" evidence="1">
    <location>
        <begin position="2390"/>
        <end position="2402"/>
    </location>
</feature>
<evidence type="ECO:0000256" key="3">
    <source>
        <dbReference type="SAM" id="SignalP"/>
    </source>
</evidence>
<evidence type="ECO:0000313" key="6">
    <source>
        <dbReference type="Proteomes" id="UP000006906"/>
    </source>
</evidence>
<feature type="region of interest" description="Disordered" evidence="1">
    <location>
        <begin position="2389"/>
        <end position="2455"/>
    </location>
</feature>
<feature type="region of interest" description="Disordered" evidence="1">
    <location>
        <begin position="1511"/>
        <end position="1542"/>
    </location>
</feature>
<dbReference type="Proteomes" id="UP000006906">
    <property type="component" value="Chromosome 9"/>
</dbReference>
<feature type="compositionally biased region" description="Low complexity" evidence="1">
    <location>
        <begin position="3306"/>
        <end position="3315"/>
    </location>
</feature>
<dbReference type="PROSITE" id="PS50125">
    <property type="entry name" value="GUANYLATE_CYCLASE_2"/>
    <property type="match status" value="1"/>
</dbReference>
<feature type="region of interest" description="Disordered" evidence="1">
    <location>
        <begin position="2634"/>
        <end position="2685"/>
    </location>
</feature>
<feature type="compositionally biased region" description="Low complexity" evidence="1">
    <location>
        <begin position="2895"/>
        <end position="2909"/>
    </location>
</feature>
<feature type="compositionally biased region" description="Low complexity" evidence="1">
    <location>
        <begin position="1304"/>
        <end position="1323"/>
    </location>
</feature>
<feature type="compositionally biased region" description="Polar residues" evidence="1">
    <location>
        <begin position="2743"/>
        <end position="2774"/>
    </location>
</feature>